<dbReference type="InterPro" id="IPR003356">
    <property type="entry name" value="DNA_methylase_A-5"/>
</dbReference>
<evidence type="ECO:0000313" key="3">
    <source>
        <dbReference type="EMBL" id="MFC0522321.1"/>
    </source>
</evidence>
<dbReference type="CDD" id="cd02440">
    <property type="entry name" value="AdoMet_MTases"/>
    <property type="match status" value="1"/>
</dbReference>
<evidence type="ECO:0000259" key="1">
    <source>
        <dbReference type="Pfam" id="PF02384"/>
    </source>
</evidence>
<dbReference type="GO" id="GO:0032259">
    <property type="term" value="P:methylation"/>
    <property type="evidence" value="ECO:0007669"/>
    <property type="project" value="UniProtKB-KW"/>
</dbReference>
<keyword evidence="4" id="KW-1185">Reference proteome</keyword>
<feature type="domain" description="DNA methylase adenine-specific" evidence="1">
    <location>
        <begin position="95"/>
        <end position="291"/>
    </location>
</feature>
<organism evidence="3 4">
    <name type="scientific">Pontibacillus salicampi</name>
    <dbReference type="NCBI Taxonomy" id="1449801"/>
    <lineage>
        <taxon>Bacteria</taxon>
        <taxon>Bacillati</taxon>
        <taxon>Bacillota</taxon>
        <taxon>Bacilli</taxon>
        <taxon>Bacillales</taxon>
        <taxon>Bacillaceae</taxon>
        <taxon>Pontibacillus</taxon>
    </lineage>
</organism>
<dbReference type="PANTHER" id="PTHR41313:SF1">
    <property type="entry name" value="DNA METHYLASE ADENINE-SPECIFIC DOMAIN-CONTAINING PROTEIN"/>
    <property type="match status" value="1"/>
</dbReference>
<dbReference type="RefSeq" id="WP_377344854.1">
    <property type="nucleotide sequence ID" value="NZ_JBHLTP010000003.1"/>
</dbReference>
<name>A0ABV6LIV7_9BACI</name>
<sequence length="327" mass="37228">MTESMTEQLYNWIDEVSEKIGEEHDHPYIDLLPMAARVLFEQQIPEEYSDNLRAYMNDKLSVINLEEYNKEEVRKAVQLATLKGMKGYTQQQHMITPDSVAIFMGYILEKLLSDLSELRLFDPVVGSGNLITAVINQLDKNVEAYGSDVDQSLLQLALMNADLQHTSVEFFHQDSLQPFLLEPVDSVVADLPVGYYPDDVQASKFTMKAPSGHTFAHHLLMEQSINYLKEGGFGVYLVPNFLFESDQSELLHDYFQQHVHVVGVLQLPDSMFKKEQFGKSVLILQKKGTHTKAPTEALLAKLPAFSDAEAMNEMLEKINAWFKEYRG</sequence>
<dbReference type="InterPro" id="IPR029063">
    <property type="entry name" value="SAM-dependent_MTases_sf"/>
</dbReference>
<feature type="domain" description="YtxK-like N-terminal helical" evidence="2">
    <location>
        <begin position="7"/>
        <end position="85"/>
    </location>
</feature>
<dbReference type="Gene3D" id="3.40.50.150">
    <property type="entry name" value="Vaccinia Virus protein VP39"/>
    <property type="match status" value="1"/>
</dbReference>
<evidence type="ECO:0000259" key="2">
    <source>
        <dbReference type="Pfam" id="PF21106"/>
    </source>
</evidence>
<keyword evidence="3" id="KW-0808">Transferase</keyword>
<reference evidence="3 4" key="1">
    <citation type="submission" date="2024-09" db="EMBL/GenBank/DDBJ databases">
        <authorList>
            <person name="Sun Q."/>
            <person name="Mori K."/>
        </authorList>
    </citation>
    <scope>NUCLEOTIDE SEQUENCE [LARGE SCALE GENOMIC DNA]</scope>
    <source>
        <strain evidence="3 4">NCAIM B.02529</strain>
    </source>
</reference>
<dbReference type="Pfam" id="PF02384">
    <property type="entry name" value="N6_Mtase"/>
    <property type="match status" value="1"/>
</dbReference>
<accession>A0ABV6LIV7</accession>
<dbReference type="PRINTS" id="PR00507">
    <property type="entry name" value="N12N6MTFRASE"/>
</dbReference>
<dbReference type="PIRSF" id="PIRSF026567">
    <property type="entry name" value="Adenine_mtase_bact_prd"/>
    <property type="match status" value="1"/>
</dbReference>
<dbReference type="SUPFAM" id="SSF53335">
    <property type="entry name" value="S-adenosyl-L-methionine-dependent methyltransferases"/>
    <property type="match status" value="1"/>
</dbReference>
<keyword evidence="3" id="KW-0489">Methyltransferase</keyword>
<dbReference type="InterPro" id="IPR016843">
    <property type="entry name" value="S-AdoMet-dep_Ade-MeTrfase_prd"/>
</dbReference>
<dbReference type="EMBL" id="JBHLTP010000003">
    <property type="protein sequence ID" value="MFC0522321.1"/>
    <property type="molecule type" value="Genomic_DNA"/>
</dbReference>
<comment type="caution">
    <text evidence="3">The sequence shown here is derived from an EMBL/GenBank/DDBJ whole genome shotgun (WGS) entry which is preliminary data.</text>
</comment>
<dbReference type="GO" id="GO:0008168">
    <property type="term" value="F:methyltransferase activity"/>
    <property type="evidence" value="ECO:0007669"/>
    <property type="project" value="UniProtKB-KW"/>
</dbReference>
<proteinExistence type="predicted"/>
<gene>
    <name evidence="3" type="ORF">ACFFGV_01795</name>
</gene>
<dbReference type="InterPro" id="IPR048375">
    <property type="entry name" value="YtxK-like_N"/>
</dbReference>
<protein>
    <submittedName>
        <fullName evidence="3">Class I SAM-dependent methyltransferase</fullName>
    </submittedName>
</protein>
<dbReference type="InterPro" id="IPR052933">
    <property type="entry name" value="DNA_Protect_Modify"/>
</dbReference>
<dbReference type="Gene3D" id="1.10.150.470">
    <property type="match status" value="1"/>
</dbReference>
<evidence type="ECO:0000313" key="4">
    <source>
        <dbReference type="Proteomes" id="UP001589836"/>
    </source>
</evidence>
<dbReference type="Pfam" id="PF21106">
    <property type="entry name" value="YtxK_like"/>
    <property type="match status" value="1"/>
</dbReference>
<dbReference type="PANTHER" id="PTHR41313">
    <property type="entry name" value="ADENINE-SPECIFIC METHYLTRANSFERASE"/>
    <property type="match status" value="1"/>
</dbReference>
<dbReference type="Proteomes" id="UP001589836">
    <property type="component" value="Unassembled WGS sequence"/>
</dbReference>